<dbReference type="GO" id="GO:0003899">
    <property type="term" value="F:DNA-directed RNA polymerase activity"/>
    <property type="evidence" value="ECO:0007669"/>
    <property type="project" value="InterPro"/>
</dbReference>
<dbReference type="EC" id="2.7.7.-" evidence="11"/>
<evidence type="ECO:0000256" key="9">
    <source>
        <dbReference type="ARBA" id="ARBA00023242"/>
    </source>
</evidence>
<dbReference type="AlphaFoldDB" id="A0AAW2WVL2"/>
<evidence type="ECO:0000256" key="1">
    <source>
        <dbReference type="ARBA" id="ARBA00004123"/>
    </source>
</evidence>
<evidence type="ECO:0000256" key="8">
    <source>
        <dbReference type="ARBA" id="ARBA00023170"/>
    </source>
</evidence>
<dbReference type="SUPFAM" id="SSF56747">
    <property type="entry name" value="Prim-pol domain"/>
    <property type="match status" value="1"/>
</dbReference>
<organism evidence="12">
    <name type="scientific">Sesamum latifolium</name>
    <dbReference type="NCBI Taxonomy" id="2727402"/>
    <lineage>
        <taxon>Eukaryota</taxon>
        <taxon>Viridiplantae</taxon>
        <taxon>Streptophyta</taxon>
        <taxon>Embryophyta</taxon>
        <taxon>Tracheophyta</taxon>
        <taxon>Spermatophyta</taxon>
        <taxon>Magnoliopsida</taxon>
        <taxon>eudicotyledons</taxon>
        <taxon>Gunneridae</taxon>
        <taxon>Pentapetalae</taxon>
        <taxon>asterids</taxon>
        <taxon>lamiids</taxon>
        <taxon>Lamiales</taxon>
        <taxon>Pedaliaceae</taxon>
        <taxon>Sesamum</taxon>
    </lineage>
</organism>
<dbReference type="InterPro" id="IPR002755">
    <property type="entry name" value="DNA_primase_S"/>
</dbReference>
<dbReference type="InterPro" id="IPR023393">
    <property type="entry name" value="START-like_dom_sf"/>
</dbReference>
<dbReference type="GO" id="GO:0004864">
    <property type="term" value="F:protein phosphatase inhibitor activity"/>
    <property type="evidence" value="ECO:0007669"/>
    <property type="project" value="UniProtKB-KW"/>
</dbReference>
<sequence>MRIRRESKGLHDSLFARRHCKTKSRFCVVCHQGARSIPCVQSGWASMLGKLFPYVDMHKWMSYGNDGKHPGCDQSYFGRREFSFTLDNDIYLRFQSFNNVAELENAIKEKCPFKIDIGPMYSVDDISDYDDVRFCCSGADVCSECWPLMTVAIKVIDTALRVVVVVSIVGFVMVKQEGKGNENSLKKVSLAGRSLHPFLGRSYAEVLKDFFEEKYILSQNLFSDEERYEKILEMIPDESITSDLRGKWLDNKRSRDNINVVRWGQLKHLLQSGKQKVQGIHRSVEEIVFSFTYPRLDLEVSKHMNHLLKAPFCVHPKTGRVCVPIDPKHCEEFDPSAVPTLSKLLDELNMGALGTGGEEELENTSLGKSIRYFRSSFLQPLLKSCKEEIESSYAAKIQQSKNSLSWQVAGANGGVFWTVVKFLTPDFDSHSLPLTHYPPFPPLPISYPTSGESSSTGGFLVMVTPMNGDRRTGGPEEDFIRRHHKHDVRENQCTSSLVKHIKAPLPLVWSLVRRFDQPQRYKPFVSRCIVQGDLQIGTVREVNVKSGLPATTSKERLELLDDEEHIFSMRIVGGDHRLKNYSSTITVHPEIIDGRPGTMVIESFVVDVPEGNTKDETCYFVEALIKCNLKSLADVSERLAVQDRTEPIDRV</sequence>
<dbReference type="Gene3D" id="3.90.920.10">
    <property type="entry name" value="DNA primase, PRIM domain"/>
    <property type="match status" value="2"/>
</dbReference>
<evidence type="ECO:0000256" key="11">
    <source>
        <dbReference type="RuleBase" id="RU003514"/>
    </source>
</evidence>
<dbReference type="Gene3D" id="3.30.530.20">
    <property type="match status" value="1"/>
</dbReference>
<gene>
    <name evidence="12" type="ORF">Slati_1680700</name>
</gene>
<dbReference type="GO" id="GO:0009738">
    <property type="term" value="P:abscisic acid-activated signaling pathway"/>
    <property type="evidence" value="ECO:0007669"/>
    <property type="project" value="UniProtKB-KW"/>
</dbReference>
<keyword evidence="11" id="KW-0235">DNA replication</keyword>
<keyword evidence="9" id="KW-0539">Nucleus</keyword>
<evidence type="ECO:0000256" key="3">
    <source>
        <dbReference type="ARBA" id="ARBA00008594"/>
    </source>
</evidence>
<dbReference type="GO" id="GO:0000428">
    <property type="term" value="C:DNA-directed RNA polymerase complex"/>
    <property type="evidence" value="ECO:0007669"/>
    <property type="project" value="UniProtKB-KW"/>
</dbReference>
<evidence type="ECO:0000256" key="10">
    <source>
        <dbReference type="ARBA" id="ARBA00023272"/>
    </source>
</evidence>
<proteinExistence type="inferred from homology"/>
<dbReference type="Pfam" id="PF10604">
    <property type="entry name" value="Polyketide_cyc2"/>
    <property type="match status" value="1"/>
</dbReference>
<keyword evidence="6" id="KW-0938">Abscisic acid signaling pathway</keyword>
<dbReference type="CDD" id="cd07821">
    <property type="entry name" value="PYR_PYL_RCAR_like"/>
    <property type="match status" value="1"/>
</dbReference>
<dbReference type="EMBL" id="JACGWN010000006">
    <property type="protein sequence ID" value="KAL0445528.1"/>
    <property type="molecule type" value="Genomic_DNA"/>
</dbReference>
<name>A0AAW2WVL2_9LAMI</name>
<evidence type="ECO:0000256" key="2">
    <source>
        <dbReference type="ARBA" id="ARBA00004496"/>
    </source>
</evidence>
<comment type="similarity">
    <text evidence="4 11">Belongs to the eukaryotic-type primase small subunit family.</text>
</comment>
<keyword evidence="11" id="KW-0240">DNA-directed RNA polymerase</keyword>
<dbReference type="Pfam" id="PF01896">
    <property type="entry name" value="DNA_primase_S"/>
    <property type="match status" value="1"/>
</dbReference>
<reference evidence="12" key="1">
    <citation type="submission" date="2020-06" db="EMBL/GenBank/DDBJ databases">
        <authorList>
            <person name="Li T."/>
            <person name="Hu X."/>
            <person name="Zhang T."/>
            <person name="Song X."/>
            <person name="Zhang H."/>
            <person name="Dai N."/>
            <person name="Sheng W."/>
            <person name="Hou X."/>
            <person name="Wei L."/>
        </authorList>
    </citation>
    <scope>NUCLEOTIDE SEQUENCE</scope>
    <source>
        <strain evidence="12">KEN1</strain>
        <tissue evidence="12">Leaf</tissue>
    </source>
</reference>
<keyword evidence="11" id="KW-0808">Transferase</keyword>
<comment type="caution">
    <text evidence="12">The sequence shown here is derived from an EMBL/GenBank/DDBJ whole genome shotgun (WGS) entry which is preliminary data.</text>
</comment>
<accession>A0AAW2WVL2</accession>
<keyword evidence="8 12" id="KW-0675">Receptor</keyword>
<evidence type="ECO:0000256" key="5">
    <source>
        <dbReference type="ARBA" id="ARBA00022490"/>
    </source>
</evidence>
<evidence type="ECO:0000313" key="12">
    <source>
        <dbReference type="EMBL" id="KAL0445528.1"/>
    </source>
</evidence>
<keyword evidence="5" id="KW-0963">Cytoplasm</keyword>
<evidence type="ECO:0000256" key="6">
    <source>
        <dbReference type="ARBA" id="ARBA00022682"/>
    </source>
</evidence>
<dbReference type="FunFam" id="3.30.530.20:FF:000013">
    <property type="entry name" value="Abscisic acid receptor PYL9"/>
    <property type="match status" value="1"/>
</dbReference>
<keyword evidence="11" id="KW-0639">Primosome</keyword>
<dbReference type="InterPro" id="IPR019587">
    <property type="entry name" value="Polyketide_cyclase/dehydratase"/>
</dbReference>
<dbReference type="PANTHER" id="PTHR10536">
    <property type="entry name" value="DNA PRIMASE SMALL SUBUNIT"/>
    <property type="match status" value="1"/>
</dbReference>
<dbReference type="GO" id="GO:0006269">
    <property type="term" value="P:DNA replication, synthesis of primer"/>
    <property type="evidence" value="ECO:0007669"/>
    <property type="project" value="UniProtKB-KW"/>
</dbReference>
<dbReference type="GO" id="GO:0005737">
    <property type="term" value="C:cytoplasm"/>
    <property type="evidence" value="ECO:0007669"/>
    <property type="project" value="UniProtKB-SubCell"/>
</dbReference>
<evidence type="ECO:0000256" key="7">
    <source>
        <dbReference type="ARBA" id="ARBA00023157"/>
    </source>
</evidence>
<comment type="subcellular location">
    <subcellularLocation>
        <location evidence="2">Cytoplasm</location>
    </subcellularLocation>
    <subcellularLocation>
        <location evidence="1">Nucleus</location>
    </subcellularLocation>
</comment>
<keyword evidence="7" id="KW-1015">Disulfide bond</keyword>
<keyword evidence="11" id="KW-0804">Transcription</keyword>
<evidence type="ECO:0000256" key="4">
    <source>
        <dbReference type="ARBA" id="ARBA00009762"/>
    </source>
</evidence>
<protein>
    <recommendedName>
        <fullName evidence="11">DNA primase</fullName>
        <ecNumber evidence="11">2.7.7.-</ecNumber>
    </recommendedName>
</protein>
<keyword evidence="10" id="KW-0650">Protein phosphatase inhibitor</keyword>
<reference evidence="12" key="2">
    <citation type="journal article" date="2024" name="Plant">
        <title>Genomic evolution and insights into agronomic trait innovations of Sesamum species.</title>
        <authorList>
            <person name="Miao H."/>
            <person name="Wang L."/>
            <person name="Qu L."/>
            <person name="Liu H."/>
            <person name="Sun Y."/>
            <person name="Le M."/>
            <person name="Wang Q."/>
            <person name="Wei S."/>
            <person name="Zheng Y."/>
            <person name="Lin W."/>
            <person name="Duan Y."/>
            <person name="Cao H."/>
            <person name="Xiong S."/>
            <person name="Wang X."/>
            <person name="Wei L."/>
            <person name="Li C."/>
            <person name="Ma Q."/>
            <person name="Ju M."/>
            <person name="Zhao R."/>
            <person name="Li G."/>
            <person name="Mu C."/>
            <person name="Tian Q."/>
            <person name="Mei H."/>
            <person name="Zhang T."/>
            <person name="Gao T."/>
            <person name="Zhang H."/>
        </authorList>
    </citation>
    <scope>NUCLEOTIDE SEQUENCE</scope>
    <source>
        <strain evidence="12">KEN1</strain>
    </source>
</reference>
<comment type="similarity">
    <text evidence="3">Belongs to the PYR/PYL/RCAR abscisic acid intracellular receptor family.</text>
</comment>
<dbReference type="GO" id="GO:0005634">
    <property type="term" value="C:nucleus"/>
    <property type="evidence" value="ECO:0007669"/>
    <property type="project" value="UniProtKB-SubCell"/>
</dbReference>
<dbReference type="SUPFAM" id="SSF55961">
    <property type="entry name" value="Bet v1-like"/>
    <property type="match status" value="1"/>
</dbReference>